<dbReference type="STRING" id="1849047.A0A3D8RG41"/>
<evidence type="ECO:0000313" key="4">
    <source>
        <dbReference type="Proteomes" id="UP000256645"/>
    </source>
</evidence>
<evidence type="ECO:0000256" key="2">
    <source>
        <dbReference type="SAM" id="Phobius"/>
    </source>
</evidence>
<keyword evidence="2" id="KW-0812">Transmembrane</keyword>
<dbReference type="EMBL" id="PDLM01000007">
    <property type="protein sequence ID" value="RDW73019.1"/>
    <property type="molecule type" value="Genomic_DNA"/>
</dbReference>
<comment type="caution">
    <text evidence="3">The sequence shown here is derived from an EMBL/GenBank/DDBJ whole genome shotgun (WGS) entry which is preliminary data.</text>
</comment>
<keyword evidence="2" id="KW-0472">Membrane</keyword>
<dbReference type="AlphaFoldDB" id="A0A3D8RG41"/>
<evidence type="ECO:0008006" key="5">
    <source>
        <dbReference type="Google" id="ProtNLM"/>
    </source>
</evidence>
<keyword evidence="2" id="KW-1133">Transmembrane helix</keyword>
<evidence type="ECO:0000256" key="1">
    <source>
        <dbReference type="SAM" id="MobiDB-lite"/>
    </source>
</evidence>
<dbReference type="OrthoDB" id="4179406at2759"/>
<gene>
    <name evidence="3" type="ORF">BP6252_06926</name>
</gene>
<proteinExistence type="predicted"/>
<keyword evidence="4" id="KW-1185">Reference proteome</keyword>
<accession>A0A3D8RG41</accession>
<feature type="transmembrane region" description="Helical" evidence="2">
    <location>
        <begin position="165"/>
        <end position="185"/>
    </location>
</feature>
<name>A0A3D8RG41_9HELO</name>
<organism evidence="3 4">
    <name type="scientific">Coleophoma cylindrospora</name>
    <dbReference type="NCBI Taxonomy" id="1849047"/>
    <lineage>
        <taxon>Eukaryota</taxon>
        <taxon>Fungi</taxon>
        <taxon>Dikarya</taxon>
        <taxon>Ascomycota</taxon>
        <taxon>Pezizomycotina</taxon>
        <taxon>Leotiomycetes</taxon>
        <taxon>Helotiales</taxon>
        <taxon>Dermateaceae</taxon>
        <taxon>Coleophoma</taxon>
    </lineage>
</organism>
<feature type="compositionally biased region" description="Low complexity" evidence="1">
    <location>
        <begin position="111"/>
        <end position="122"/>
    </location>
</feature>
<protein>
    <recommendedName>
        <fullName evidence="5">Transmembrane protein</fullName>
    </recommendedName>
</protein>
<feature type="compositionally biased region" description="Acidic residues" evidence="1">
    <location>
        <begin position="18"/>
        <end position="32"/>
    </location>
</feature>
<feature type="region of interest" description="Disordered" evidence="1">
    <location>
        <begin position="1"/>
        <end position="131"/>
    </location>
</feature>
<reference evidence="3 4" key="1">
    <citation type="journal article" date="2018" name="IMA Fungus">
        <title>IMA Genome-F 9: Draft genome sequence of Annulohypoxylon stygium, Aspergillus mulundensis, Berkeleyomyces basicola (syn. Thielaviopsis basicola), Ceratocystis smalleyi, two Cercospora beticola strains, Coleophoma cylindrospora, Fusarium fracticaudum, Phialophora cf. hyalina, and Morchella septimelata.</title>
        <authorList>
            <person name="Wingfield B.D."/>
            <person name="Bills G.F."/>
            <person name="Dong Y."/>
            <person name="Huang W."/>
            <person name="Nel W.J."/>
            <person name="Swalarsk-Parry B.S."/>
            <person name="Vaghefi N."/>
            <person name="Wilken P.M."/>
            <person name="An Z."/>
            <person name="de Beer Z.W."/>
            <person name="De Vos L."/>
            <person name="Chen L."/>
            <person name="Duong T.A."/>
            <person name="Gao Y."/>
            <person name="Hammerbacher A."/>
            <person name="Kikkert J.R."/>
            <person name="Li Y."/>
            <person name="Li H."/>
            <person name="Li K."/>
            <person name="Li Q."/>
            <person name="Liu X."/>
            <person name="Ma X."/>
            <person name="Naidoo K."/>
            <person name="Pethybridge S.J."/>
            <person name="Sun J."/>
            <person name="Steenkamp E.T."/>
            <person name="van der Nest M.A."/>
            <person name="van Wyk S."/>
            <person name="Wingfield M.J."/>
            <person name="Xiong C."/>
            <person name="Yue Q."/>
            <person name="Zhang X."/>
        </authorList>
    </citation>
    <scope>NUCLEOTIDE SEQUENCE [LARGE SCALE GENOMIC DNA]</scope>
    <source>
        <strain evidence="3 4">BP6252</strain>
    </source>
</reference>
<evidence type="ECO:0000313" key="3">
    <source>
        <dbReference type="EMBL" id="RDW73019.1"/>
    </source>
</evidence>
<sequence length="533" mass="59175">MPRGRHRDQLGDSWVVEGSEDEVGYEPGGEDFPEARTTRRQTRASNRSPEPEFVMPPLDPDTLEASWADNSSRSARFRKRVNGDGTKVRRGPRQNRTPEKSPRLEVATPRSSVSSAAHSGSSPRTTSDTNTSQDFFDAAIKQTGIMLSYALEVLGGALRILKTPVSILLAVYLLLGAGTLLQTLVTKSLYASLSPICRLPGTALLSLPFCPPSGTNAGESRAGSAEFDQLMTVQAKFDEVLEKSADGVSLPMDMKRGEASIRDLRQLVRYSQLQAKNELVLEFDGFIETARIASYDLQKFNSHVGRSVDSVIATTKWTTRVLDHIQLQDAGRGAISGFINDKLLAPFQPTKFTERTVLDQYIKHTQIIEEEINTLIGEAQALLHVLNNLENRLEVIQGITTRDNVDVSAKREEVLAQLWTMIGGNRGKLSKMDRQIGLLHQVNIYQKQAFAHVAATLTRLQKMGADLENLRERVGAPELLQDRNIPLSVHIHQIELCVERLEQGRRNARKVEDAHIKENLERGKVDDSNLIGS</sequence>
<dbReference type="Proteomes" id="UP000256645">
    <property type="component" value="Unassembled WGS sequence"/>
</dbReference>